<organism evidence="2 3">
    <name type="scientific">Pleurodeles waltl</name>
    <name type="common">Iberian ribbed newt</name>
    <dbReference type="NCBI Taxonomy" id="8319"/>
    <lineage>
        <taxon>Eukaryota</taxon>
        <taxon>Metazoa</taxon>
        <taxon>Chordata</taxon>
        <taxon>Craniata</taxon>
        <taxon>Vertebrata</taxon>
        <taxon>Euteleostomi</taxon>
        <taxon>Amphibia</taxon>
        <taxon>Batrachia</taxon>
        <taxon>Caudata</taxon>
        <taxon>Salamandroidea</taxon>
        <taxon>Salamandridae</taxon>
        <taxon>Pleurodelinae</taxon>
        <taxon>Pleurodeles</taxon>
    </lineage>
</organism>
<proteinExistence type="predicted"/>
<dbReference type="AlphaFoldDB" id="A0AAV7NQU9"/>
<dbReference type="Proteomes" id="UP001066276">
    <property type="component" value="Chromosome 8"/>
</dbReference>
<feature type="region of interest" description="Disordered" evidence="1">
    <location>
        <begin position="35"/>
        <end position="73"/>
    </location>
</feature>
<gene>
    <name evidence="2" type="ORF">NDU88_005642</name>
</gene>
<evidence type="ECO:0000313" key="3">
    <source>
        <dbReference type="Proteomes" id="UP001066276"/>
    </source>
</evidence>
<dbReference type="EMBL" id="JANPWB010000012">
    <property type="protein sequence ID" value="KAJ1117442.1"/>
    <property type="molecule type" value="Genomic_DNA"/>
</dbReference>
<evidence type="ECO:0000256" key="1">
    <source>
        <dbReference type="SAM" id="MobiDB-lite"/>
    </source>
</evidence>
<evidence type="ECO:0000313" key="2">
    <source>
        <dbReference type="EMBL" id="KAJ1117442.1"/>
    </source>
</evidence>
<keyword evidence="3" id="KW-1185">Reference proteome</keyword>
<reference evidence="2" key="1">
    <citation type="journal article" date="2022" name="bioRxiv">
        <title>Sequencing and chromosome-scale assembly of the giantPleurodeles waltlgenome.</title>
        <authorList>
            <person name="Brown T."/>
            <person name="Elewa A."/>
            <person name="Iarovenko S."/>
            <person name="Subramanian E."/>
            <person name="Araus A.J."/>
            <person name="Petzold A."/>
            <person name="Susuki M."/>
            <person name="Suzuki K.-i.T."/>
            <person name="Hayashi T."/>
            <person name="Toyoda A."/>
            <person name="Oliveira C."/>
            <person name="Osipova E."/>
            <person name="Leigh N.D."/>
            <person name="Simon A."/>
            <person name="Yun M.H."/>
        </authorList>
    </citation>
    <scope>NUCLEOTIDE SEQUENCE</scope>
    <source>
        <strain evidence="2">20211129_DDA</strain>
        <tissue evidence="2">Liver</tissue>
    </source>
</reference>
<sequence>MVFRFCCVDDATPGCHDNGDAGKLLGNLDIRVPESIGKENGLRAQSKEKMPTETKEKGTNERTNERAKERTKDDKLIHYQGSLELDLAAFPDTFNNEQVLLCAPAPHMPTRIFVVCEERRLTGGEGNKTQKQLWRTKK</sequence>
<comment type="caution">
    <text evidence="2">The sequence shown here is derived from an EMBL/GenBank/DDBJ whole genome shotgun (WGS) entry which is preliminary data.</text>
</comment>
<feature type="compositionally biased region" description="Basic and acidic residues" evidence="1">
    <location>
        <begin position="36"/>
        <end position="73"/>
    </location>
</feature>
<protein>
    <submittedName>
        <fullName evidence="2">Uncharacterized protein</fullName>
    </submittedName>
</protein>
<accession>A0AAV7NQU9</accession>
<name>A0AAV7NQU9_PLEWA</name>